<dbReference type="GO" id="GO:0006355">
    <property type="term" value="P:regulation of DNA-templated transcription"/>
    <property type="evidence" value="ECO:0007669"/>
    <property type="project" value="InterPro"/>
</dbReference>
<feature type="domain" description="C2H2-type" evidence="7">
    <location>
        <begin position="226"/>
        <end position="258"/>
    </location>
</feature>
<evidence type="ECO:0000256" key="6">
    <source>
        <dbReference type="SAM" id="MobiDB-lite"/>
    </source>
</evidence>
<keyword evidence="3 5" id="KW-0863">Zinc-finger</keyword>
<feature type="non-terminal residue" evidence="11">
    <location>
        <position position="263"/>
    </location>
</feature>
<dbReference type="SUPFAM" id="SSF109640">
    <property type="entry name" value="KRAB domain (Kruppel-associated box)"/>
    <property type="match status" value="1"/>
</dbReference>
<evidence type="ECO:0000256" key="2">
    <source>
        <dbReference type="ARBA" id="ARBA00022737"/>
    </source>
</evidence>
<evidence type="ECO:0000256" key="1">
    <source>
        <dbReference type="ARBA" id="ARBA00022723"/>
    </source>
</evidence>
<keyword evidence="1" id="KW-0479">Metal-binding</keyword>
<evidence type="ECO:0000256" key="5">
    <source>
        <dbReference type="PROSITE-ProRule" id="PRU00042"/>
    </source>
</evidence>
<dbReference type="Proteomes" id="UP000189705">
    <property type="component" value="Unplaced"/>
</dbReference>
<dbReference type="Gene3D" id="6.10.140.140">
    <property type="match status" value="1"/>
</dbReference>
<proteinExistence type="predicted"/>
<evidence type="ECO:0000259" key="7">
    <source>
        <dbReference type="PROSITE" id="PS50157"/>
    </source>
</evidence>
<dbReference type="KEGG" id="asn:106723450"/>
<dbReference type="SUPFAM" id="SSF57667">
    <property type="entry name" value="beta-beta-alpha zinc fingers"/>
    <property type="match status" value="1"/>
</dbReference>
<dbReference type="InterPro" id="IPR036236">
    <property type="entry name" value="Znf_C2H2_sf"/>
</dbReference>
<evidence type="ECO:0000259" key="9">
    <source>
        <dbReference type="PROSITE" id="PS50806"/>
    </source>
</evidence>
<dbReference type="PANTHER" id="PTHR23232">
    <property type="entry name" value="KRAB DOMAIN C2H2 ZINC FINGER"/>
    <property type="match status" value="1"/>
</dbReference>
<dbReference type="InterPro" id="IPR013087">
    <property type="entry name" value="Znf_C2H2_type"/>
</dbReference>
<dbReference type="Pfam" id="PF01352">
    <property type="entry name" value="KRAB"/>
    <property type="match status" value="1"/>
</dbReference>
<dbReference type="CDD" id="cd07765">
    <property type="entry name" value="KRAB_A-box"/>
    <property type="match status" value="1"/>
</dbReference>
<protein>
    <submittedName>
        <fullName evidence="11">Zinc finger protein 317-like</fullName>
    </submittedName>
</protein>
<feature type="domain" description="KRAB" evidence="8">
    <location>
        <begin position="60"/>
        <end position="132"/>
    </location>
</feature>
<feature type="region of interest" description="Disordered" evidence="6">
    <location>
        <begin position="148"/>
        <end position="200"/>
    </location>
</feature>
<keyword evidence="2" id="KW-0677">Repeat</keyword>
<dbReference type="PROSITE" id="PS50805">
    <property type="entry name" value="KRAB"/>
    <property type="match status" value="1"/>
</dbReference>
<dbReference type="GO" id="GO:0008270">
    <property type="term" value="F:zinc ion binding"/>
    <property type="evidence" value="ECO:0007669"/>
    <property type="project" value="UniProtKB-KW"/>
</dbReference>
<dbReference type="InterPro" id="IPR003655">
    <property type="entry name" value="aKRAB"/>
</dbReference>
<dbReference type="GeneID" id="106723450"/>
<dbReference type="PROSITE" id="PS50806">
    <property type="entry name" value="KRAB_RELATED"/>
    <property type="match status" value="1"/>
</dbReference>
<dbReference type="PROSITE" id="PS50157">
    <property type="entry name" value="ZINC_FINGER_C2H2_2"/>
    <property type="match status" value="1"/>
</dbReference>
<dbReference type="PANTHER" id="PTHR23232:SF163">
    <property type="entry name" value="ZINC FINGER PROTEIN 589"/>
    <property type="match status" value="1"/>
</dbReference>
<name>A0A3Q0FWI9_ALLSI</name>
<dbReference type="InterPro" id="IPR001909">
    <property type="entry name" value="KRAB"/>
</dbReference>
<dbReference type="AlphaFoldDB" id="A0A3Q0FWI9"/>
<evidence type="ECO:0000313" key="11">
    <source>
        <dbReference type="RefSeq" id="XP_025051622.1"/>
    </source>
</evidence>
<reference evidence="11" key="1">
    <citation type="submission" date="2025-08" db="UniProtKB">
        <authorList>
            <consortium name="RefSeq"/>
        </authorList>
    </citation>
    <scope>IDENTIFICATION</scope>
</reference>
<gene>
    <name evidence="11" type="primary">LOC106723450</name>
</gene>
<feature type="compositionally biased region" description="Basic and acidic residues" evidence="6">
    <location>
        <begin position="173"/>
        <end position="183"/>
    </location>
</feature>
<dbReference type="RefSeq" id="XP_025051622.1">
    <property type="nucleotide sequence ID" value="XM_025195837.1"/>
</dbReference>
<evidence type="ECO:0000256" key="3">
    <source>
        <dbReference type="ARBA" id="ARBA00022771"/>
    </source>
</evidence>
<evidence type="ECO:0000259" key="8">
    <source>
        <dbReference type="PROSITE" id="PS50805"/>
    </source>
</evidence>
<feature type="non-terminal residue" evidence="11">
    <location>
        <position position="1"/>
    </location>
</feature>
<sequence>TGTLQRAEQQPAEEGPVILELQRTCAGSLEERSSLTPEPGQVQKGQGRPPKQEESSELREVFEDVAVYFTRKEWELLDDEDKVLYQDQMVKNYQALVSLGYRGPTPDLICSIQQGRVDLWTCADEDCGEMSRWEDLVPGGAWLLSRAEEQPPVEESADMEPAQTSPGSLGEMDSLRPEKERCYESQGRPQKQKQKEKDRCISRGRNTHHCTECRKNFICLQDLSQHECVRQHRTKCGKRFRQLSNFVRHWCLQTKEKPHQCSE</sequence>
<feature type="region of interest" description="Disordered" evidence="6">
    <location>
        <begin position="28"/>
        <end position="58"/>
    </location>
</feature>
<accession>A0A3Q0FWI9</accession>
<dbReference type="InParanoid" id="A0A3Q0FWI9"/>
<dbReference type="SMART" id="SM00349">
    <property type="entry name" value="KRAB"/>
    <property type="match status" value="1"/>
</dbReference>
<feature type="domain" description="KRAB-related" evidence="9">
    <location>
        <begin position="57"/>
        <end position="121"/>
    </location>
</feature>
<evidence type="ECO:0000256" key="4">
    <source>
        <dbReference type="ARBA" id="ARBA00022833"/>
    </source>
</evidence>
<dbReference type="InterPro" id="IPR036051">
    <property type="entry name" value="KRAB_dom_sf"/>
</dbReference>
<keyword evidence="4" id="KW-0862">Zinc</keyword>
<evidence type="ECO:0000313" key="10">
    <source>
        <dbReference type="Proteomes" id="UP000189705"/>
    </source>
</evidence>
<organism evidence="10 11">
    <name type="scientific">Alligator sinensis</name>
    <name type="common">Chinese alligator</name>
    <dbReference type="NCBI Taxonomy" id="38654"/>
    <lineage>
        <taxon>Eukaryota</taxon>
        <taxon>Metazoa</taxon>
        <taxon>Chordata</taxon>
        <taxon>Craniata</taxon>
        <taxon>Vertebrata</taxon>
        <taxon>Euteleostomi</taxon>
        <taxon>Archelosauria</taxon>
        <taxon>Archosauria</taxon>
        <taxon>Crocodylia</taxon>
        <taxon>Alligatoridae</taxon>
        <taxon>Alligatorinae</taxon>
        <taxon>Alligator</taxon>
    </lineage>
</organism>
<keyword evidence="10" id="KW-1185">Reference proteome</keyword>
<dbReference type="InterPro" id="IPR050169">
    <property type="entry name" value="Krueppel_C2H2_ZnF"/>
</dbReference>